<dbReference type="OrthoDB" id="5102328at2759"/>
<proteinExistence type="predicted"/>
<keyword evidence="2" id="KW-1185">Reference proteome</keyword>
<name>A0A9W8T9X2_9HYPO</name>
<evidence type="ECO:0000313" key="1">
    <source>
        <dbReference type="EMBL" id="KAJ4308982.1"/>
    </source>
</evidence>
<dbReference type="AlphaFoldDB" id="A0A9W8T9X2"/>
<dbReference type="Proteomes" id="UP001140502">
    <property type="component" value="Unassembled WGS sequence"/>
</dbReference>
<protein>
    <submittedName>
        <fullName evidence="1">Uncharacterized protein</fullName>
    </submittedName>
</protein>
<dbReference type="EMBL" id="JAPEUR010000473">
    <property type="protein sequence ID" value="KAJ4308982.1"/>
    <property type="molecule type" value="Genomic_DNA"/>
</dbReference>
<reference evidence="1" key="1">
    <citation type="submission" date="2022-10" db="EMBL/GenBank/DDBJ databases">
        <title>Tapping the CABI collections for fungal endophytes: first genome assemblies for Collariella, Neodidymelliopsis, Ascochyta clinopodiicola, Didymella pomorum, Didymosphaeria variabile, Neocosmospora piperis and Neocucurbitaria cava.</title>
        <authorList>
            <person name="Hill R."/>
        </authorList>
    </citation>
    <scope>NUCLEOTIDE SEQUENCE</scope>
    <source>
        <strain evidence="1">IMI 366586</strain>
    </source>
</reference>
<organism evidence="1 2">
    <name type="scientific">Fusarium piperis</name>
    <dbReference type="NCBI Taxonomy" id="1435070"/>
    <lineage>
        <taxon>Eukaryota</taxon>
        <taxon>Fungi</taxon>
        <taxon>Dikarya</taxon>
        <taxon>Ascomycota</taxon>
        <taxon>Pezizomycotina</taxon>
        <taxon>Sordariomycetes</taxon>
        <taxon>Hypocreomycetidae</taxon>
        <taxon>Hypocreales</taxon>
        <taxon>Nectriaceae</taxon>
        <taxon>Fusarium</taxon>
        <taxon>Fusarium solani species complex</taxon>
    </lineage>
</organism>
<evidence type="ECO:0000313" key="2">
    <source>
        <dbReference type="Proteomes" id="UP001140502"/>
    </source>
</evidence>
<gene>
    <name evidence="1" type="ORF">N0V84_011765</name>
</gene>
<comment type="caution">
    <text evidence="1">The sequence shown here is derived from an EMBL/GenBank/DDBJ whole genome shotgun (WGS) entry which is preliminary data.</text>
</comment>
<accession>A0A9W8T9X2</accession>
<sequence>MDAERLSEQPDFDVAADDLRTVSDHIERYGNLPAIEGGRYVVEAIQAITLQVRQFQVEVRRDFEHLRKRAT</sequence>
<feature type="non-terminal residue" evidence="1">
    <location>
        <position position="71"/>
    </location>
</feature>